<dbReference type="Gene3D" id="1.20.1050.10">
    <property type="match status" value="1"/>
</dbReference>
<dbReference type="EMBL" id="CAIIXF020000007">
    <property type="protein sequence ID" value="CAH1788224.1"/>
    <property type="molecule type" value="Genomic_DNA"/>
</dbReference>
<dbReference type="InterPro" id="IPR036249">
    <property type="entry name" value="Thioredoxin-like_sf"/>
</dbReference>
<dbReference type="AlphaFoldDB" id="A0A8J1UM62"/>
<dbReference type="Gene3D" id="3.40.30.10">
    <property type="entry name" value="Glutaredoxin"/>
    <property type="match status" value="1"/>
</dbReference>
<proteinExistence type="predicted"/>
<protein>
    <submittedName>
        <fullName evidence="1">Uncharacterized protein</fullName>
    </submittedName>
</protein>
<sequence>MGPKLHGDFLSQPCRALALMMKANNIAYDFVSIPLLPFSDRSCQPEGNAAAVNPFKWVPTLEVEGDGCIWESSAALQYLAEMDGVPEHWYPRSGRGRIMVNTYLASHGTDTRKHATGFFIRKFAGPAFFKMTFTEDQVKEMCDGFEKLLDKLETIWLKDTPFIAGNDISIADIHLITELSQVGTSGYDMVKNRPKLAAWMNSTKEKLQPHFDEICSKPLASFADGLKAFKESK</sequence>
<comment type="caution">
    <text evidence="1">The sequence shown here is derived from an EMBL/GenBank/DDBJ whole genome shotgun (WGS) entry which is preliminary data.</text>
</comment>
<evidence type="ECO:0000313" key="1">
    <source>
        <dbReference type="EMBL" id="CAH1788224.1"/>
    </source>
</evidence>
<dbReference type="SUPFAM" id="SSF52833">
    <property type="entry name" value="Thioredoxin-like"/>
    <property type="match status" value="1"/>
</dbReference>
<dbReference type="PANTHER" id="PTHR43917">
    <property type="match status" value="1"/>
</dbReference>
<dbReference type="InterPro" id="IPR004045">
    <property type="entry name" value="Glutathione_S-Trfase_N"/>
</dbReference>
<dbReference type="Pfam" id="PF00043">
    <property type="entry name" value="GST_C"/>
    <property type="match status" value="1"/>
</dbReference>
<dbReference type="Pfam" id="PF13417">
    <property type="entry name" value="GST_N_3"/>
    <property type="match status" value="1"/>
</dbReference>
<dbReference type="GO" id="GO:0004364">
    <property type="term" value="F:glutathione transferase activity"/>
    <property type="evidence" value="ECO:0007669"/>
    <property type="project" value="TreeGrafter"/>
</dbReference>
<dbReference type="PROSITE" id="PS50404">
    <property type="entry name" value="GST_NTER"/>
    <property type="match status" value="1"/>
</dbReference>
<evidence type="ECO:0000313" key="2">
    <source>
        <dbReference type="Proteomes" id="UP000749559"/>
    </source>
</evidence>
<keyword evidence="2" id="KW-1185">Reference proteome</keyword>
<dbReference type="OrthoDB" id="422574at2759"/>
<gene>
    <name evidence="1" type="ORF">OFUS_LOCUS13793</name>
</gene>
<dbReference type="GO" id="GO:0005737">
    <property type="term" value="C:cytoplasm"/>
    <property type="evidence" value="ECO:0007669"/>
    <property type="project" value="TreeGrafter"/>
</dbReference>
<dbReference type="InterPro" id="IPR036282">
    <property type="entry name" value="Glutathione-S-Trfase_C_sf"/>
</dbReference>
<name>A0A8J1UM62_OWEFU</name>
<accession>A0A8J1UM62</accession>
<dbReference type="InterPro" id="IPR051369">
    <property type="entry name" value="GST_Theta"/>
</dbReference>
<dbReference type="Proteomes" id="UP000749559">
    <property type="component" value="Unassembled WGS sequence"/>
</dbReference>
<dbReference type="InterPro" id="IPR004046">
    <property type="entry name" value="GST_C"/>
</dbReference>
<organism evidence="1 2">
    <name type="scientific">Owenia fusiformis</name>
    <name type="common">Polychaete worm</name>
    <dbReference type="NCBI Taxonomy" id="6347"/>
    <lineage>
        <taxon>Eukaryota</taxon>
        <taxon>Metazoa</taxon>
        <taxon>Spiralia</taxon>
        <taxon>Lophotrochozoa</taxon>
        <taxon>Annelida</taxon>
        <taxon>Polychaeta</taxon>
        <taxon>Sedentaria</taxon>
        <taxon>Canalipalpata</taxon>
        <taxon>Sabellida</taxon>
        <taxon>Oweniida</taxon>
        <taxon>Oweniidae</taxon>
        <taxon>Owenia</taxon>
    </lineage>
</organism>
<reference evidence="1" key="1">
    <citation type="submission" date="2022-03" db="EMBL/GenBank/DDBJ databases">
        <authorList>
            <person name="Martin C."/>
        </authorList>
    </citation>
    <scope>NUCLEOTIDE SEQUENCE</scope>
</reference>
<dbReference type="PANTHER" id="PTHR43917:SF8">
    <property type="entry name" value="GH16740P-RELATED"/>
    <property type="match status" value="1"/>
</dbReference>
<dbReference type="GO" id="GO:0006749">
    <property type="term" value="P:glutathione metabolic process"/>
    <property type="evidence" value="ECO:0007669"/>
    <property type="project" value="TreeGrafter"/>
</dbReference>
<dbReference type="SUPFAM" id="SSF47616">
    <property type="entry name" value="GST C-terminal domain-like"/>
    <property type="match status" value="1"/>
</dbReference>